<dbReference type="PANTHER" id="PTHR28641:SF1">
    <property type="entry name" value="MALONYL-COA DECARBOXYLASE, MITOCHONDRIAL"/>
    <property type="match status" value="1"/>
</dbReference>
<evidence type="ECO:0000259" key="1">
    <source>
        <dbReference type="Pfam" id="PF17408"/>
    </source>
</evidence>
<dbReference type="RefSeq" id="XP_010455826.1">
    <property type="nucleotide sequence ID" value="XM_010457524.1"/>
</dbReference>
<name>A0ABM0VGJ5_CAMSA</name>
<reference evidence="3" key="2">
    <citation type="submission" date="2025-08" db="UniProtKB">
        <authorList>
            <consortium name="RefSeq"/>
        </authorList>
    </citation>
    <scope>IDENTIFICATION</scope>
    <source>
        <tissue evidence="3">Leaf</tissue>
    </source>
</reference>
<dbReference type="Gene3D" id="1.20.140.90">
    <property type="entry name" value="Malonyl-CoA decarboxylase, oligemerization domain"/>
    <property type="match status" value="1"/>
</dbReference>
<keyword evidence="2" id="KW-1185">Reference proteome</keyword>
<sequence length="221" mass="25755">MKKIFFGLLNKEKSINKKEGIIKTPSNENVIFTDEVRRYPNNLDYLYVCSKGRNAVKDFDGVSEKMHLAISVSGNEALDSVLNDFKEGYLTLSSNDRNKLLLGLAKEYYVDDIQVEQLIDQYLIRLLEICPRNEMEPHDDLNALYSIERNLKYTLRPDYDILFDRLHRSSGGFKFLCTLQVDILSLLTKENVPSLRALELQLKDRIRGYWLSCGMSWRRET</sequence>
<dbReference type="InterPro" id="IPR038351">
    <property type="entry name" value="MCD_N_sf"/>
</dbReference>
<dbReference type="PANTHER" id="PTHR28641">
    <property type="match status" value="1"/>
</dbReference>
<feature type="domain" description="Malonyl-CoA decarboxylase N-terminal" evidence="1">
    <location>
        <begin position="146"/>
        <end position="205"/>
    </location>
</feature>
<protein>
    <submittedName>
        <fullName evidence="3">Uncharacterized protein LOC104737358</fullName>
    </submittedName>
</protein>
<gene>
    <name evidence="3" type="primary">LOC104737358</name>
</gene>
<proteinExistence type="predicted"/>
<dbReference type="Proteomes" id="UP000694864">
    <property type="component" value="Chromosome 13"/>
</dbReference>
<dbReference type="GeneID" id="104737358"/>
<organism evidence="2 3">
    <name type="scientific">Camelina sativa</name>
    <name type="common">False flax</name>
    <name type="synonym">Myagrum sativum</name>
    <dbReference type="NCBI Taxonomy" id="90675"/>
    <lineage>
        <taxon>Eukaryota</taxon>
        <taxon>Viridiplantae</taxon>
        <taxon>Streptophyta</taxon>
        <taxon>Embryophyta</taxon>
        <taxon>Tracheophyta</taxon>
        <taxon>Spermatophyta</taxon>
        <taxon>Magnoliopsida</taxon>
        <taxon>eudicotyledons</taxon>
        <taxon>Gunneridae</taxon>
        <taxon>Pentapetalae</taxon>
        <taxon>rosids</taxon>
        <taxon>malvids</taxon>
        <taxon>Brassicales</taxon>
        <taxon>Brassicaceae</taxon>
        <taxon>Camelineae</taxon>
        <taxon>Camelina</taxon>
    </lineage>
</organism>
<dbReference type="InterPro" id="IPR038917">
    <property type="entry name" value="Malonyl_CoA_deC"/>
</dbReference>
<accession>A0ABM0VGJ5</accession>
<evidence type="ECO:0000313" key="3">
    <source>
        <dbReference type="RefSeq" id="XP_010455826.1"/>
    </source>
</evidence>
<reference evidence="2" key="1">
    <citation type="journal article" date="2014" name="Nat. Commun.">
        <title>The emerging biofuel crop Camelina sativa retains a highly undifferentiated hexaploid genome structure.</title>
        <authorList>
            <person name="Kagale S."/>
            <person name="Koh C."/>
            <person name="Nixon J."/>
            <person name="Bollina V."/>
            <person name="Clarke W.E."/>
            <person name="Tuteja R."/>
            <person name="Spillane C."/>
            <person name="Robinson S.J."/>
            <person name="Links M.G."/>
            <person name="Clarke C."/>
            <person name="Higgins E.E."/>
            <person name="Huebert T."/>
            <person name="Sharpe A.G."/>
            <person name="Parkin I.A."/>
        </authorList>
    </citation>
    <scope>NUCLEOTIDE SEQUENCE [LARGE SCALE GENOMIC DNA]</scope>
    <source>
        <strain evidence="2">cv. DH55</strain>
    </source>
</reference>
<dbReference type="InterPro" id="IPR035372">
    <property type="entry name" value="MCD_N"/>
</dbReference>
<dbReference type="Pfam" id="PF17408">
    <property type="entry name" value="MCD_N"/>
    <property type="match status" value="1"/>
</dbReference>
<evidence type="ECO:0000313" key="2">
    <source>
        <dbReference type="Proteomes" id="UP000694864"/>
    </source>
</evidence>